<keyword evidence="3" id="KW-1185">Reference proteome</keyword>
<dbReference type="SUPFAM" id="SSF53448">
    <property type="entry name" value="Nucleotide-diphospho-sugar transferases"/>
    <property type="match status" value="1"/>
</dbReference>
<dbReference type="Pfam" id="PF00535">
    <property type="entry name" value="Glycos_transf_2"/>
    <property type="match status" value="1"/>
</dbReference>
<dbReference type="PANTHER" id="PTHR43685">
    <property type="entry name" value="GLYCOSYLTRANSFERASE"/>
    <property type="match status" value="1"/>
</dbReference>
<dbReference type="Proteomes" id="UP000267841">
    <property type="component" value="Unassembled WGS sequence"/>
</dbReference>
<evidence type="ECO:0000259" key="1">
    <source>
        <dbReference type="Pfam" id="PF00535"/>
    </source>
</evidence>
<dbReference type="InterPro" id="IPR001173">
    <property type="entry name" value="Glyco_trans_2-like"/>
</dbReference>
<dbReference type="InterPro" id="IPR050834">
    <property type="entry name" value="Glycosyltransf_2"/>
</dbReference>
<dbReference type="PANTHER" id="PTHR43685:SF2">
    <property type="entry name" value="GLYCOSYLTRANSFERASE 2-LIKE DOMAIN-CONTAINING PROTEIN"/>
    <property type="match status" value="1"/>
</dbReference>
<dbReference type="GO" id="GO:0016740">
    <property type="term" value="F:transferase activity"/>
    <property type="evidence" value="ECO:0007669"/>
    <property type="project" value="UniProtKB-KW"/>
</dbReference>
<reference evidence="2 3" key="1">
    <citation type="submission" date="2018-10" db="EMBL/GenBank/DDBJ databases">
        <title>Genomic Encyclopedia of Archaeal and Bacterial Type Strains, Phase II (KMG-II): from individual species to whole genera.</title>
        <authorList>
            <person name="Goeker M."/>
        </authorList>
    </citation>
    <scope>NUCLEOTIDE SEQUENCE [LARGE SCALE GENOMIC DNA]</scope>
    <source>
        <strain evidence="2 3">DSM 16510</strain>
    </source>
</reference>
<comment type="caution">
    <text evidence="2">The sequence shown here is derived from an EMBL/GenBank/DDBJ whole genome shotgun (WGS) entry which is preliminary data.</text>
</comment>
<organism evidence="2 3">
    <name type="scientific">Hydrogenivirga caldilitoris</name>
    <dbReference type="NCBI Taxonomy" id="246264"/>
    <lineage>
        <taxon>Bacteria</taxon>
        <taxon>Pseudomonadati</taxon>
        <taxon>Aquificota</taxon>
        <taxon>Aquificia</taxon>
        <taxon>Aquificales</taxon>
        <taxon>Aquificaceae</taxon>
        <taxon>Hydrogenivirga</taxon>
    </lineage>
</organism>
<keyword evidence="2" id="KW-0808">Transferase</keyword>
<accession>A0A497XT68</accession>
<evidence type="ECO:0000313" key="2">
    <source>
        <dbReference type="EMBL" id="RLJ71504.1"/>
    </source>
</evidence>
<sequence length="289" mass="33909">MGKVSVVIPVYNGEKYIEKAIESALKQSIKPLEVIVVDDASEDKTPEIVKNFSGEVVYVRNPENMERAYSRNKGVELSKGEYIFFLDYDDEWRDTYIEESLEELEKGFDIVYSIPRDFINSESALVRVSKKPIPKTIEAIIFNSLIGYPSATSVKKASFLKYRDEYIPREDWEFYIRSYLNGKKIRVLDNRKVMVREHGGRTSKNIRFMLSTLRLFHDYRDKIPKEYLPEFTFHIASICLRFGNLPTGWKLVLRALFKKPTIVLNSRNLINVLKWGIRLDRFAYYMSNH</sequence>
<dbReference type="AlphaFoldDB" id="A0A497XT68"/>
<proteinExistence type="predicted"/>
<name>A0A497XT68_9AQUI</name>
<dbReference type="EMBL" id="RCCJ01000001">
    <property type="protein sequence ID" value="RLJ71504.1"/>
    <property type="molecule type" value="Genomic_DNA"/>
</dbReference>
<dbReference type="InterPro" id="IPR029044">
    <property type="entry name" value="Nucleotide-diphossugar_trans"/>
</dbReference>
<protein>
    <submittedName>
        <fullName evidence="2">Glycosyltransferase involved in cell wall biosynthesis</fullName>
    </submittedName>
</protein>
<dbReference type="CDD" id="cd00761">
    <property type="entry name" value="Glyco_tranf_GTA_type"/>
    <property type="match status" value="1"/>
</dbReference>
<dbReference type="OrthoDB" id="396512at2"/>
<feature type="domain" description="Glycosyltransferase 2-like" evidence="1">
    <location>
        <begin position="5"/>
        <end position="130"/>
    </location>
</feature>
<dbReference type="Gene3D" id="3.90.550.10">
    <property type="entry name" value="Spore Coat Polysaccharide Biosynthesis Protein SpsA, Chain A"/>
    <property type="match status" value="1"/>
</dbReference>
<gene>
    <name evidence="2" type="ORF">BCF55_1806</name>
</gene>
<dbReference type="RefSeq" id="WP_121012932.1">
    <property type="nucleotide sequence ID" value="NZ_RCCJ01000001.1"/>
</dbReference>
<evidence type="ECO:0000313" key="3">
    <source>
        <dbReference type="Proteomes" id="UP000267841"/>
    </source>
</evidence>